<dbReference type="PROSITE" id="PS00065">
    <property type="entry name" value="D_2_HYDROXYACID_DH_1"/>
    <property type="match status" value="1"/>
</dbReference>
<dbReference type="InterPro" id="IPR036291">
    <property type="entry name" value="NAD(P)-bd_dom_sf"/>
</dbReference>
<evidence type="ECO:0000259" key="4">
    <source>
        <dbReference type="Pfam" id="PF00389"/>
    </source>
</evidence>
<dbReference type="Pfam" id="PF02826">
    <property type="entry name" value="2-Hacid_dh_C"/>
    <property type="match status" value="1"/>
</dbReference>
<name>A0ABT9W1A5_9BACI</name>
<proteinExistence type="inferred from homology"/>
<dbReference type="GO" id="GO:0008873">
    <property type="term" value="F:gluconate 2-dehydrogenase activity"/>
    <property type="evidence" value="ECO:0007669"/>
    <property type="project" value="UniProtKB-EC"/>
</dbReference>
<accession>A0ABT9W1A5</accession>
<evidence type="ECO:0000256" key="2">
    <source>
        <dbReference type="ARBA" id="ARBA00023002"/>
    </source>
</evidence>
<dbReference type="PANTHER" id="PTHR10996:SF283">
    <property type="entry name" value="GLYOXYLATE_HYDROXYPYRUVATE REDUCTASE B"/>
    <property type="match status" value="1"/>
</dbReference>
<dbReference type="CDD" id="cd05301">
    <property type="entry name" value="GDH"/>
    <property type="match status" value="1"/>
</dbReference>
<protein>
    <submittedName>
        <fullName evidence="6">Gluconate 2-dehydrogenase</fullName>
        <ecNumber evidence="6">1.1.1.215</ecNumber>
    </submittedName>
</protein>
<dbReference type="RefSeq" id="WP_307395741.1">
    <property type="nucleotide sequence ID" value="NZ_BAAADK010000030.1"/>
</dbReference>
<dbReference type="Pfam" id="PF00389">
    <property type="entry name" value="2-Hacid_dh"/>
    <property type="match status" value="1"/>
</dbReference>
<dbReference type="EMBL" id="JAUSTY010000012">
    <property type="protein sequence ID" value="MDQ0167046.1"/>
    <property type="molecule type" value="Genomic_DNA"/>
</dbReference>
<evidence type="ECO:0000259" key="5">
    <source>
        <dbReference type="Pfam" id="PF02826"/>
    </source>
</evidence>
<dbReference type="Proteomes" id="UP001235840">
    <property type="component" value="Unassembled WGS sequence"/>
</dbReference>
<reference evidence="6 7" key="1">
    <citation type="submission" date="2023-07" db="EMBL/GenBank/DDBJ databases">
        <title>Genomic Encyclopedia of Type Strains, Phase IV (KMG-IV): sequencing the most valuable type-strain genomes for metagenomic binning, comparative biology and taxonomic classification.</title>
        <authorList>
            <person name="Goeker M."/>
        </authorList>
    </citation>
    <scope>NUCLEOTIDE SEQUENCE [LARGE SCALE GENOMIC DNA]</scope>
    <source>
        <strain evidence="6 7">DSM 12751</strain>
    </source>
</reference>
<dbReference type="InterPro" id="IPR029753">
    <property type="entry name" value="D-isomer_DH_CS"/>
</dbReference>
<dbReference type="InterPro" id="IPR029752">
    <property type="entry name" value="D-isomer_DH_CS1"/>
</dbReference>
<gene>
    <name evidence="6" type="ORF">J2S11_002963</name>
</gene>
<dbReference type="SUPFAM" id="SSF52283">
    <property type="entry name" value="Formate/glycerate dehydrogenase catalytic domain-like"/>
    <property type="match status" value="1"/>
</dbReference>
<evidence type="ECO:0000256" key="3">
    <source>
        <dbReference type="RuleBase" id="RU003719"/>
    </source>
</evidence>
<dbReference type="SUPFAM" id="SSF51735">
    <property type="entry name" value="NAD(P)-binding Rossmann-fold domains"/>
    <property type="match status" value="1"/>
</dbReference>
<feature type="domain" description="D-isomer specific 2-hydroxyacid dehydrogenase catalytic" evidence="4">
    <location>
        <begin position="5"/>
        <end position="318"/>
    </location>
</feature>
<comment type="similarity">
    <text evidence="1 3">Belongs to the D-isomer specific 2-hydroxyacid dehydrogenase family.</text>
</comment>
<dbReference type="InterPro" id="IPR006139">
    <property type="entry name" value="D-isomer_2_OHA_DH_cat_dom"/>
</dbReference>
<keyword evidence="2 3" id="KW-0560">Oxidoreductase</keyword>
<evidence type="ECO:0000313" key="6">
    <source>
        <dbReference type="EMBL" id="MDQ0167046.1"/>
    </source>
</evidence>
<dbReference type="Gene3D" id="3.40.50.720">
    <property type="entry name" value="NAD(P)-binding Rossmann-like Domain"/>
    <property type="match status" value="2"/>
</dbReference>
<evidence type="ECO:0000313" key="7">
    <source>
        <dbReference type="Proteomes" id="UP001235840"/>
    </source>
</evidence>
<dbReference type="EC" id="1.1.1.215" evidence="6"/>
<organism evidence="6 7">
    <name type="scientific">Caldalkalibacillus horti</name>
    <dbReference type="NCBI Taxonomy" id="77523"/>
    <lineage>
        <taxon>Bacteria</taxon>
        <taxon>Bacillati</taxon>
        <taxon>Bacillota</taxon>
        <taxon>Bacilli</taxon>
        <taxon>Bacillales</taxon>
        <taxon>Bacillaceae</taxon>
        <taxon>Caldalkalibacillus</taxon>
    </lineage>
</organism>
<dbReference type="PANTHER" id="PTHR10996">
    <property type="entry name" value="2-HYDROXYACID DEHYDROGENASE-RELATED"/>
    <property type="match status" value="1"/>
</dbReference>
<keyword evidence="7" id="KW-1185">Reference proteome</keyword>
<dbReference type="InterPro" id="IPR006140">
    <property type="entry name" value="D-isomer_DH_NAD-bd"/>
</dbReference>
<evidence type="ECO:0000256" key="1">
    <source>
        <dbReference type="ARBA" id="ARBA00005854"/>
    </source>
</evidence>
<sequence>MKPRVFISKPIPQEVEDYISENCEYRIWNQEQPISTEELYAEIKEADGLLTSGGVIGDELFDQAPKLKIVSNTSVGYNNFDLDAMQARGIMGTHTPSVLDDTVADLVFSLILATARRVPELDRYVKEGKWTNANDRPLFGVDVHHTTLGIIGMGRIGEQIAKRASLGFDMEVLYYNRSRKIQVEEKVGAQYVDLSELLTNSDFIVLMTPLTPKTTHLIGAAEFKQMKQSAIFINASRGQVVDEQALIDALRKGEIAGAGLDVYDTEPVSTQNPLLSFDNVVTLPHIGSATEQTRSAMAMLAAQNLVAGLQGKEPPNLVPELRRG</sequence>
<dbReference type="PROSITE" id="PS00671">
    <property type="entry name" value="D_2_HYDROXYACID_DH_3"/>
    <property type="match status" value="1"/>
</dbReference>
<dbReference type="InterPro" id="IPR050223">
    <property type="entry name" value="D-isomer_2-hydroxyacid_DH"/>
</dbReference>
<comment type="caution">
    <text evidence="6">The sequence shown here is derived from an EMBL/GenBank/DDBJ whole genome shotgun (WGS) entry which is preliminary data.</text>
</comment>
<feature type="domain" description="D-isomer specific 2-hydroxyacid dehydrogenase NAD-binding" evidence="5">
    <location>
        <begin position="108"/>
        <end position="287"/>
    </location>
</feature>